<name>A0ABT3G4H2_9BACT</name>
<evidence type="ECO:0008006" key="4">
    <source>
        <dbReference type="Google" id="ProtNLM"/>
    </source>
</evidence>
<evidence type="ECO:0000313" key="3">
    <source>
        <dbReference type="Proteomes" id="UP001165653"/>
    </source>
</evidence>
<dbReference type="Proteomes" id="UP001165653">
    <property type="component" value="Unassembled WGS sequence"/>
</dbReference>
<accession>A0ABT3G4H2</accession>
<sequence>MKACCTKRRETPGKSRSVAAWVVPSGLLVLMPKCPVCVAGYVAAFTGLGLSVPVASGLRTTLIALCCLSLAFLATRLLISKRKPTTRQITP</sequence>
<feature type="transmembrane region" description="Helical" evidence="1">
    <location>
        <begin position="21"/>
        <end position="42"/>
    </location>
</feature>
<feature type="transmembrane region" description="Helical" evidence="1">
    <location>
        <begin position="62"/>
        <end position="79"/>
    </location>
</feature>
<keyword evidence="1" id="KW-1133">Transmembrane helix</keyword>
<keyword evidence="1" id="KW-0472">Membrane</keyword>
<comment type="caution">
    <text evidence="2">The sequence shown here is derived from an EMBL/GenBank/DDBJ whole genome shotgun (WGS) entry which is preliminary data.</text>
</comment>
<protein>
    <recommendedName>
        <fullName evidence="4">DUF2752 domain-containing protein</fullName>
    </recommendedName>
</protein>
<evidence type="ECO:0000256" key="1">
    <source>
        <dbReference type="SAM" id="Phobius"/>
    </source>
</evidence>
<gene>
    <name evidence="2" type="ORF">OJ996_13340</name>
</gene>
<proteinExistence type="predicted"/>
<reference evidence="2" key="1">
    <citation type="submission" date="2022-10" db="EMBL/GenBank/DDBJ databases">
        <title>Luteolibacter sp. GHJ8, whole genome shotgun sequencing project.</title>
        <authorList>
            <person name="Zhao G."/>
            <person name="Shen L."/>
        </authorList>
    </citation>
    <scope>NUCLEOTIDE SEQUENCE</scope>
    <source>
        <strain evidence="2">GHJ8</strain>
    </source>
</reference>
<organism evidence="2 3">
    <name type="scientific">Luteolibacter rhizosphaerae</name>
    <dbReference type="NCBI Taxonomy" id="2989719"/>
    <lineage>
        <taxon>Bacteria</taxon>
        <taxon>Pseudomonadati</taxon>
        <taxon>Verrucomicrobiota</taxon>
        <taxon>Verrucomicrobiia</taxon>
        <taxon>Verrucomicrobiales</taxon>
        <taxon>Verrucomicrobiaceae</taxon>
        <taxon>Luteolibacter</taxon>
    </lineage>
</organism>
<keyword evidence="1" id="KW-0812">Transmembrane</keyword>
<dbReference type="EMBL" id="JAPDDR010000006">
    <property type="protein sequence ID" value="MCW1914567.1"/>
    <property type="molecule type" value="Genomic_DNA"/>
</dbReference>
<keyword evidence="3" id="KW-1185">Reference proteome</keyword>
<dbReference type="RefSeq" id="WP_264514100.1">
    <property type="nucleotide sequence ID" value="NZ_JAPDDR010000006.1"/>
</dbReference>
<evidence type="ECO:0000313" key="2">
    <source>
        <dbReference type="EMBL" id="MCW1914567.1"/>
    </source>
</evidence>